<protein>
    <submittedName>
        <fullName evidence="6">TetR/AcrR family transcriptional regulator</fullName>
    </submittedName>
</protein>
<evidence type="ECO:0000256" key="4">
    <source>
        <dbReference type="PROSITE-ProRule" id="PRU00335"/>
    </source>
</evidence>
<gene>
    <name evidence="6" type="ORF">KZ829_27505</name>
</gene>
<keyword evidence="2 4" id="KW-0238">DNA-binding</keyword>
<keyword evidence="7" id="KW-1185">Reference proteome</keyword>
<comment type="caution">
    <text evidence="6">The sequence shown here is derived from an EMBL/GenBank/DDBJ whole genome shotgun (WGS) entry which is preliminary data.</text>
</comment>
<evidence type="ECO:0000313" key="7">
    <source>
        <dbReference type="Proteomes" id="UP001519863"/>
    </source>
</evidence>
<keyword evidence="1" id="KW-0805">Transcription regulation</keyword>
<evidence type="ECO:0000256" key="2">
    <source>
        <dbReference type="ARBA" id="ARBA00023125"/>
    </source>
</evidence>
<evidence type="ECO:0000313" key="6">
    <source>
        <dbReference type="EMBL" id="MBW6437485.1"/>
    </source>
</evidence>
<evidence type="ECO:0000256" key="1">
    <source>
        <dbReference type="ARBA" id="ARBA00023015"/>
    </source>
</evidence>
<dbReference type="InterPro" id="IPR009057">
    <property type="entry name" value="Homeodomain-like_sf"/>
</dbReference>
<accession>A0ABS7B8U1</accession>
<evidence type="ECO:0000256" key="3">
    <source>
        <dbReference type="ARBA" id="ARBA00023163"/>
    </source>
</evidence>
<dbReference type="Pfam" id="PF00440">
    <property type="entry name" value="TetR_N"/>
    <property type="match status" value="1"/>
</dbReference>
<feature type="DNA-binding region" description="H-T-H motif" evidence="4">
    <location>
        <begin position="61"/>
        <end position="80"/>
    </location>
</feature>
<sequence>MASRVPSLVVSGIPVVEHSCSILGKCYSAAVSAIRGGSRARTRQAILDAAIQVLARNPAAPLGDVATAADVGRTTLHRYFAERDDLLHALREEVGRRLGEARDRARLGDDSGASALHRLCQEYFDLGDVLSLLFREQVVFDDEGAFDDHFQAMVRRGYADGSIDPQLPPIWLQSLMWSQLYAGWRYTGECQVSPHEALRLILRCVDGAVTPR</sequence>
<dbReference type="Proteomes" id="UP001519863">
    <property type="component" value="Unassembled WGS sequence"/>
</dbReference>
<dbReference type="InterPro" id="IPR050109">
    <property type="entry name" value="HTH-type_TetR-like_transc_reg"/>
</dbReference>
<dbReference type="Gene3D" id="1.10.357.10">
    <property type="entry name" value="Tetracycline Repressor, domain 2"/>
    <property type="match status" value="1"/>
</dbReference>
<dbReference type="InterPro" id="IPR001647">
    <property type="entry name" value="HTH_TetR"/>
</dbReference>
<organism evidence="6 7">
    <name type="scientific">Actinoplanes hulinensis</name>
    <dbReference type="NCBI Taxonomy" id="1144547"/>
    <lineage>
        <taxon>Bacteria</taxon>
        <taxon>Bacillati</taxon>
        <taxon>Actinomycetota</taxon>
        <taxon>Actinomycetes</taxon>
        <taxon>Micromonosporales</taxon>
        <taxon>Micromonosporaceae</taxon>
        <taxon>Actinoplanes</taxon>
    </lineage>
</organism>
<name>A0ABS7B8U1_9ACTN</name>
<dbReference type="PROSITE" id="PS50977">
    <property type="entry name" value="HTH_TETR_2"/>
    <property type="match status" value="1"/>
</dbReference>
<dbReference type="PANTHER" id="PTHR30055:SF234">
    <property type="entry name" value="HTH-TYPE TRANSCRIPTIONAL REGULATOR BETI"/>
    <property type="match status" value="1"/>
</dbReference>
<proteinExistence type="predicted"/>
<keyword evidence="3" id="KW-0804">Transcription</keyword>
<dbReference type="PANTHER" id="PTHR30055">
    <property type="entry name" value="HTH-TYPE TRANSCRIPTIONAL REGULATOR RUTR"/>
    <property type="match status" value="1"/>
</dbReference>
<feature type="domain" description="HTH tetR-type" evidence="5">
    <location>
        <begin position="40"/>
        <end position="98"/>
    </location>
</feature>
<reference evidence="6 7" key="1">
    <citation type="journal article" date="2013" name="Antonie Van Leeuwenhoek">
        <title>Actinoplanes hulinensis sp. nov., a novel actinomycete isolated from soybean root (Glycine max (L.) Merr).</title>
        <authorList>
            <person name="Shen Y."/>
            <person name="Liu C."/>
            <person name="Wang X."/>
            <person name="Zhao J."/>
            <person name="Jia F."/>
            <person name="Zhang Y."/>
            <person name="Wang L."/>
            <person name="Yang D."/>
            <person name="Xiang W."/>
        </authorList>
    </citation>
    <scope>NUCLEOTIDE SEQUENCE [LARGE SCALE GENOMIC DNA]</scope>
    <source>
        <strain evidence="6 7">NEAU-M9</strain>
    </source>
</reference>
<dbReference type="SUPFAM" id="SSF46689">
    <property type="entry name" value="Homeodomain-like"/>
    <property type="match status" value="1"/>
</dbReference>
<evidence type="ECO:0000259" key="5">
    <source>
        <dbReference type="PROSITE" id="PS50977"/>
    </source>
</evidence>
<dbReference type="EMBL" id="JAHXZI010000015">
    <property type="protein sequence ID" value="MBW6437485.1"/>
    <property type="molecule type" value="Genomic_DNA"/>
</dbReference>